<organism evidence="2 3">
    <name type="scientific">Aureibacter tunicatorum</name>
    <dbReference type="NCBI Taxonomy" id="866807"/>
    <lineage>
        <taxon>Bacteria</taxon>
        <taxon>Pseudomonadati</taxon>
        <taxon>Bacteroidota</taxon>
        <taxon>Cytophagia</taxon>
        <taxon>Cytophagales</taxon>
        <taxon>Persicobacteraceae</taxon>
        <taxon>Aureibacter</taxon>
    </lineage>
</organism>
<proteinExistence type="predicted"/>
<evidence type="ECO:0000313" key="2">
    <source>
        <dbReference type="EMBL" id="MDR6242005.1"/>
    </source>
</evidence>
<accession>A0AAE4BVE3</accession>
<feature type="chain" id="PRO_5042048682" description="Gliding motility-associated C-terminal domain-containing protein" evidence="1">
    <location>
        <begin position="23"/>
        <end position="446"/>
    </location>
</feature>
<evidence type="ECO:0000313" key="3">
    <source>
        <dbReference type="Proteomes" id="UP001185092"/>
    </source>
</evidence>
<name>A0AAE4BVE3_9BACT</name>
<evidence type="ECO:0008006" key="4">
    <source>
        <dbReference type="Google" id="ProtNLM"/>
    </source>
</evidence>
<sequence length="446" mass="48641">MNKNIILGSLGLLALTSFGANAQTLQNNGQHIYVSDQAILHVNGDLSNTGTIENKTGDIKEGGNMTVVGDFSNQNQYSSELGNLIVSGSVVNAPTAKIVNDHENGQIVVAGDWLNQGGYEGEGWIELNGDDQLVSNSGIDIAQLQTSGAGNKNIEGDLRITRTFQLDAGVFFTGESNKMILGIDSEVIESLDGTSFVDGKLYHEIRTEEMYFPLGKNGRYLPASTIEVTGSTGTLLALEAFDSNPDPKNGLNIDDVVETSRWEKTVEGKLESGKITISFSSEEGMTNPKGLKGIVVAEAREVGTEFRSMGYSVQAEDLYESFVTSAKHFDTELAFNVYAVGLDYSDKDPFYIPNALTPLANDSEDQSARIYSQFMTEKEFSFIVYDRWGNKVFESNSIEYMRNTGWKGENQATKSDALADTYDYVLIGELENGRQISGKGVITVLR</sequence>
<dbReference type="RefSeq" id="WP_309943287.1">
    <property type="nucleotide sequence ID" value="NZ_AP025308.1"/>
</dbReference>
<evidence type="ECO:0000256" key="1">
    <source>
        <dbReference type="SAM" id="SignalP"/>
    </source>
</evidence>
<dbReference type="Proteomes" id="UP001185092">
    <property type="component" value="Unassembled WGS sequence"/>
</dbReference>
<dbReference type="EMBL" id="JAVDQD010000015">
    <property type="protein sequence ID" value="MDR6242005.1"/>
    <property type="molecule type" value="Genomic_DNA"/>
</dbReference>
<dbReference type="AlphaFoldDB" id="A0AAE4BVE3"/>
<comment type="caution">
    <text evidence="2">The sequence shown here is derived from an EMBL/GenBank/DDBJ whole genome shotgun (WGS) entry which is preliminary data.</text>
</comment>
<reference evidence="2" key="1">
    <citation type="submission" date="2023-07" db="EMBL/GenBank/DDBJ databases">
        <title>Genomic Encyclopedia of Type Strains, Phase IV (KMG-IV): sequencing the most valuable type-strain genomes for metagenomic binning, comparative biology and taxonomic classification.</title>
        <authorList>
            <person name="Goeker M."/>
        </authorList>
    </citation>
    <scope>NUCLEOTIDE SEQUENCE</scope>
    <source>
        <strain evidence="2">DSM 26174</strain>
    </source>
</reference>
<gene>
    <name evidence="2" type="ORF">HNQ88_005092</name>
</gene>
<keyword evidence="3" id="KW-1185">Reference proteome</keyword>
<keyword evidence="1" id="KW-0732">Signal</keyword>
<protein>
    <recommendedName>
        <fullName evidence="4">Gliding motility-associated C-terminal domain-containing protein</fullName>
    </recommendedName>
</protein>
<dbReference type="Pfam" id="PF13585">
    <property type="entry name" value="CHU_C"/>
    <property type="match status" value="1"/>
</dbReference>
<feature type="signal peptide" evidence="1">
    <location>
        <begin position="1"/>
        <end position="22"/>
    </location>
</feature>